<feature type="region of interest" description="Disordered" evidence="2">
    <location>
        <begin position="229"/>
        <end position="253"/>
    </location>
</feature>
<feature type="compositionally biased region" description="Basic and acidic residues" evidence="2">
    <location>
        <begin position="229"/>
        <end position="246"/>
    </location>
</feature>
<evidence type="ECO:0000313" key="3">
    <source>
        <dbReference type="EMBL" id="EKX47389.1"/>
    </source>
</evidence>
<evidence type="ECO:0000256" key="2">
    <source>
        <dbReference type="SAM" id="MobiDB-lite"/>
    </source>
</evidence>
<evidence type="ECO:0000256" key="1">
    <source>
        <dbReference type="SAM" id="Coils"/>
    </source>
</evidence>
<keyword evidence="1" id="KW-0175">Coiled coil</keyword>
<dbReference type="HOGENOM" id="CLU_413602_0_0_1"/>
<dbReference type="Proteomes" id="UP000011087">
    <property type="component" value="Unassembled WGS sequence"/>
</dbReference>
<dbReference type="GeneID" id="17304029"/>
<evidence type="ECO:0000313" key="4">
    <source>
        <dbReference type="EnsemblProtists" id="EKX47389"/>
    </source>
</evidence>
<reference evidence="5" key="2">
    <citation type="submission" date="2012-11" db="EMBL/GenBank/DDBJ databases">
        <authorList>
            <person name="Kuo A."/>
            <person name="Curtis B.A."/>
            <person name="Tanifuji G."/>
            <person name="Burki F."/>
            <person name="Gruber A."/>
            <person name="Irimia M."/>
            <person name="Maruyama S."/>
            <person name="Arias M.C."/>
            <person name="Ball S.G."/>
            <person name="Gile G.H."/>
            <person name="Hirakawa Y."/>
            <person name="Hopkins J.F."/>
            <person name="Rensing S.A."/>
            <person name="Schmutz J."/>
            <person name="Symeonidi A."/>
            <person name="Elias M."/>
            <person name="Eveleigh R.J."/>
            <person name="Herman E.K."/>
            <person name="Klute M.J."/>
            <person name="Nakayama T."/>
            <person name="Obornik M."/>
            <person name="Reyes-Prieto A."/>
            <person name="Armbrust E.V."/>
            <person name="Aves S.J."/>
            <person name="Beiko R.G."/>
            <person name="Coutinho P."/>
            <person name="Dacks J.B."/>
            <person name="Durnford D.G."/>
            <person name="Fast N.M."/>
            <person name="Green B.R."/>
            <person name="Grisdale C."/>
            <person name="Hempe F."/>
            <person name="Henrissat B."/>
            <person name="Hoppner M.P."/>
            <person name="Ishida K.-I."/>
            <person name="Kim E."/>
            <person name="Koreny L."/>
            <person name="Kroth P.G."/>
            <person name="Liu Y."/>
            <person name="Malik S.-B."/>
            <person name="Maier U.G."/>
            <person name="McRose D."/>
            <person name="Mock T."/>
            <person name="Neilson J.A."/>
            <person name="Onodera N.T."/>
            <person name="Poole A.M."/>
            <person name="Pritham E.J."/>
            <person name="Richards T.A."/>
            <person name="Rocap G."/>
            <person name="Roy S.W."/>
            <person name="Sarai C."/>
            <person name="Schaack S."/>
            <person name="Shirato S."/>
            <person name="Slamovits C.H."/>
            <person name="Spencer D.F."/>
            <person name="Suzuki S."/>
            <person name="Worden A.Z."/>
            <person name="Zauner S."/>
            <person name="Barry K."/>
            <person name="Bell C."/>
            <person name="Bharti A.K."/>
            <person name="Crow J.A."/>
            <person name="Grimwood J."/>
            <person name="Kramer R."/>
            <person name="Lindquist E."/>
            <person name="Lucas S."/>
            <person name="Salamov A."/>
            <person name="McFadden G.I."/>
            <person name="Lane C.E."/>
            <person name="Keeling P.J."/>
            <person name="Gray M.W."/>
            <person name="Grigoriev I.V."/>
            <person name="Archibald J.M."/>
        </authorList>
    </citation>
    <scope>NUCLEOTIDE SEQUENCE</scope>
    <source>
        <strain evidence="5">CCMP2712</strain>
    </source>
</reference>
<reference evidence="3 5" key="1">
    <citation type="journal article" date="2012" name="Nature">
        <title>Algal genomes reveal evolutionary mosaicism and the fate of nucleomorphs.</title>
        <authorList>
            <consortium name="DOE Joint Genome Institute"/>
            <person name="Curtis B.A."/>
            <person name="Tanifuji G."/>
            <person name="Burki F."/>
            <person name="Gruber A."/>
            <person name="Irimia M."/>
            <person name="Maruyama S."/>
            <person name="Arias M.C."/>
            <person name="Ball S.G."/>
            <person name="Gile G.H."/>
            <person name="Hirakawa Y."/>
            <person name="Hopkins J.F."/>
            <person name="Kuo A."/>
            <person name="Rensing S.A."/>
            <person name="Schmutz J."/>
            <person name="Symeonidi A."/>
            <person name="Elias M."/>
            <person name="Eveleigh R.J."/>
            <person name="Herman E.K."/>
            <person name="Klute M.J."/>
            <person name="Nakayama T."/>
            <person name="Obornik M."/>
            <person name="Reyes-Prieto A."/>
            <person name="Armbrust E.V."/>
            <person name="Aves S.J."/>
            <person name="Beiko R.G."/>
            <person name="Coutinho P."/>
            <person name="Dacks J.B."/>
            <person name="Durnford D.G."/>
            <person name="Fast N.M."/>
            <person name="Green B.R."/>
            <person name="Grisdale C.J."/>
            <person name="Hempel F."/>
            <person name="Henrissat B."/>
            <person name="Hoppner M.P."/>
            <person name="Ishida K."/>
            <person name="Kim E."/>
            <person name="Koreny L."/>
            <person name="Kroth P.G."/>
            <person name="Liu Y."/>
            <person name="Malik S.B."/>
            <person name="Maier U.G."/>
            <person name="McRose D."/>
            <person name="Mock T."/>
            <person name="Neilson J.A."/>
            <person name="Onodera N.T."/>
            <person name="Poole A.M."/>
            <person name="Pritham E.J."/>
            <person name="Richards T.A."/>
            <person name="Rocap G."/>
            <person name="Roy S.W."/>
            <person name="Sarai C."/>
            <person name="Schaack S."/>
            <person name="Shirato S."/>
            <person name="Slamovits C.H."/>
            <person name="Spencer D.F."/>
            <person name="Suzuki S."/>
            <person name="Worden A.Z."/>
            <person name="Zauner S."/>
            <person name="Barry K."/>
            <person name="Bell C."/>
            <person name="Bharti A.K."/>
            <person name="Crow J.A."/>
            <person name="Grimwood J."/>
            <person name="Kramer R."/>
            <person name="Lindquist E."/>
            <person name="Lucas S."/>
            <person name="Salamov A."/>
            <person name="McFadden G.I."/>
            <person name="Lane C.E."/>
            <person name="Keeling P.J."/>
            <person name="Gray M.W."/>
            <person name="Grigoriev I.V."/>
            <person name="Archibald J.M."/>
        </authorList>
    </citation>
    <scope>NUCLEOTIDE SEQUENCE</scope>
    <source>
        <strain evidence="3 5">CCMP2712</strain>
    </source>
</reference>
<protein>
    <submittedName>
        <fullName evidence="3 4">Uncharacterized protein</fullName>
    </submittedName>
</protein>
<accession>L1JGX4</accession>
<dbReference type="AlphaFoldDB" id="L1JGX4"/>
<dbReference type="EMBL" id="JH992990">
    <property type="protein sequence ID" value="EKX47389.1"/>
    <property type="molecule type" value="Genomic_DNA"/>
</dbReference>
<dbReference type="RefSeq" id="XP_005834369.1">
    <property type="nucleotide sequence ID" value="XM_005834312.1"/>
</dbReference>
<organism evidence="3">
    <name type="scientific">Guillardia theta (strain CCMP2712)</name>
    <name type="common">Cryptophyte</name>
    <dbReference type="NCBI Taxonomy" id="905079"/>
    <lineage>
        <taxon>Eukaryota</taxon>
        <taxon>Cryptophyceae</taxon>
        <taxon>Pyrenomonadales</taxon>
        <taxon>Geminigeraceae</taxon>
        <taxon>Guillardia</taxon>
    </lineage>
</organism>
<dbReference type="PaxDb" id="55529-EKX47389"/>
<evidence type="ECO:0000313" key="5">
    <source>
        <dbReference type="Proteomes" id="UP000011087"/>
    </source>
</evidence>
<dbReference type="KEGG" id="gtt:GUITHDRAFT_137562"/>
<keyword evidence="5" id="KW-1185">Reference proteome</keyword>
<reference evidence="4" key="3">
    <citation type="submission" date="2015-06" db="UniProtKB">
        <authorList>
            <consortium name="EnsemblProtists"/>
        </authorList>
    </citation>
    <scope>IDENTIFICATION</scope>
</reference>
<dbReference type="EnsemblProtists" id="EKX47389">
    <property type="protein sequence ID" value="EKX47389"/>
    <property type="gene ID" value="GUITHDRAFT_137562"/>
</dbReference>
<feature type="coiled-coil region" evidence="1">
    <location>
        <begin position="567"/>
        <end position="644"/>
    </location>
</feature>
<proteinExistence type="predicted"/>
<feature type="coiled-coil region" evidence="1">
    <location>
        <begin position="185"/>
        <end position="227"/>
    </location>
</feature>
<sequence>MSQRFNLVEGRRSVASYFEPAPGLGFSESEESEEEDMWQHRWVSSGVHEVKPRKSTGESRVLQADFEYVSAKRQQEDKVILRGGRKGRRDEEMQKKRRRQGLLAVGFLGFIKNWENSIVEEYDLAEEKDKLDCDPKDSDEIRAAQAQIQLHEHDLLVKEQQMLRTQLKFLQEQALIQQEAQFLQAQQSMQERVAAEQEKKRAELQTLNRVKDAFMSTEEEIEMLKARNLMEGKTGRKEAKEEDSKPKAQTNRLLGTPATTKNIKSFMAMTDEERKKSIEKKINSATSGSNKTSEELWAKAITSVQNDVGVKATIQQLVELRWYESVDQSPIEFRFVKRNNHVLGQWKNGKLSCFVTDGGKNVQGAWSMNNEIGEFVLTRGRDSLCFRGFFLKDGIVRSFYSWNQPPANADMRPILTEDKLASLLMVLEMAVKSGIGSRNEELSRGDKLRYQDLFLCLQSNPDLANSLQLPTISLQNQSRMDKMFEAEKNDNKKDKIRHPMPSEGVQSVVSTIGFNSKFATRTIEFDSSRKFAYPTSSAAAGSSQSDASYSQCSVTYLPWADENRFFNKQLEEEALTLEKQAEEMRKEAKKQIEMMEEQSRLLRRAAQAEAEAYDARMIAVEAQRETARLEQENKLKDLMQVEEQWQQVQMLSVSVVPTVVIQET</sequence>
<gene>
    <name evidence="3" type="ORF">GUITHDRAFT_137562</name>
</gene>
<name>L1JGX4_GUITC</name>